<organism evidence="11 12">
    <name type="scientific">Sporosarcina contaminans</name>
    <dbReference type="NCBI Taxonomy" id="633403"/>
    <lineage>
        <taxon>Bacteria</taxon>
        <taxon>Bacillati</taxon>
        <taxon>Bacillota</taxon>
        <taxon>Bacilli</taxon>
        <taxon>Bacillales</taxon>
        <taxon>Caryophanaceae</taxon>
        <taxon>Sporosarcina</taxon>
    </lineage>
</organism>
<evidence type="ECO:0000256" key="2">
    <source>
        <dbReference type="ARBA" id="ARBA00022475"/>
    </source>
</evidence>
<proteinExistence type="inferred from homology"/>
<evidence type="ECO:0000256" key="5">
    <source>
        <dbReference type="ARBA" id="ARBA00023136"/>
    </source>
</evidence>
<keyword evidence="10" id="KW-0479">Metal-binding</keyword>
<accession>A0ABW3U1G9</accession>
<dbReference type="InterPro" id="IPR003691">
    <property type="entry name" value="FluC"/>
</dbReference>
<evidence type="ECO:0000256" key="1">
    <source>
        <dbReference type="ARBA" id="ARBA00004651"/>
    </source>
</evidence>
<reference evidence="12" key="1">
    <citation type="journal article" date="2019" name="Int. J. Syst. Evol. Microbiol.">
        <title>The Global Catalogue of Microorganisms (GCM) 10K type strain sequencing project: providing services to taxonomists for standard genome sequencing and annotation.</title>
        <authorList>
            <consortium name="The Broad Institute Genomics Platform"/>
            <consortium name="The Broad Institute Genome Sequencing Center for Infectious Disease"/>
            <person name="Wu L."/>
            <person name="Ma J."/>
        </authorList>
    </citation>
    <scope>NUCLEOTIDE SEQUENCE [LARGE SCALE GENOMIC DNA]</scope>
    <source>
        <strain evidence="12">CCUG 53915</strain>
    </source>
</reference>
<keyword evidence="6 10" id="KW-0407">Ion channel</keyword>
<comment type="catalytic activity">
    <reaction evidence="8">
        <text>fluoride(in) = fluoride(out)</text>
        <dbReference type="Rhea" id="RHEA:76159"/>
        <dbReference type="ChEBI" id="CHEBI:17051"/>
    </reaction>
    <physiologicalReaction direction="left-to-right" evidence="8">
        <dbReference type="Rhea" id="RHEA:76160"/>
    </physiologicalReaction>
</comment>
<feature type="binding site" evidence="10">
    <location>
        <position position="72"/>
    </location>
    <ligand>
        <name>Na(+)</name>
        <dbReference type="ChEBI" id="CHEBI:29101"/>
        <note>structural</note>
    </ligand>
</feature>
<keyword evidence="2 10" id="KW-1003">Cell membrane</keyword>
<evidence type="ECO:0000256" key="9">
    <source>
        <dbReference type="ARBA" id="ARBA00049940"/>
    </source>
</evidence>
<comment type="similarity">
    <text evidence="7 10">Belongs to the fluoride channel Fluc/FEX (TC 1.A.43) family.</text>
</comment>
<gene>
    <name evidence="10 11" type="primary">crcB</name>
    <name evidence="10" type="synonym">fluC</name>
    <name evidence="11" type="ORF">ACFQ38_13275</name>
</gene>
<name>A0ABW3U1G9_9BACL</name>
<feature type="transmembrane region" description="Helical" evidence="10">
    <location>
        <begin position="94"/>
        <end position="113"/>
    </location>
</feature>
<dbReference type="PANTHER" id="PTHR28259:SF1">
    <property type="entry name" value="FLUORIDE EXPORT PROTEIN 1-RELATED"/>
    <property type="match status" value="1"/>
</dbReference>
<protein>
    <recommendedName>
        <fullName evidence="10">Fluoride-specific ion channel FluC</fullName>
    </recommendedName>
</protein>
<dbReference type="EMBL" id="JBHTLT010000109">
    <property type="protein sequence ID" value="MFD1206064.1"/>
    <property type="molecule type" value="Genomic_DNA"/>
</dbReference>
<feature type="transmembrane region" description="Helical" evidence="10">
    <location>
        <begin position="65"/>
        <end position="82"/>
    </location>
</feature>
<evidence type="ECO:0000256" key="10">
    <source>
        <dbReference type="HAMAP-Rule" id="MF_00454"/>
    </source>
</evidence>
<dbReference type="Pfam" id="PF02537">
    <property type="entry name" value="CRCB"/>
    <property type="match status" value="1"/>
</dbReference>
<keyword evidence="10" id="KW-0406">Ion transport</keyword>
<feature type="transmembrane region" description="Helical" evidence="10">
    <location>
        <begin position="31"/>
        <end position="53"/>
    </location>
</feature>
<evidence type="ECO:0000256" key="6">
    <source>
        <dbReference type="ARBA" id="ARBA00023303"/>
    </source>
</evidence>
<dbReference type="NCBIfam" id="TIGR00494">
    <property type="entry name" value="crcB"/>
    <property type="match status" value="1"/>
</dbReference>
<comment type="activity regulation">
    <text evidence="10">Na(+) is not transported, but it plays an essential structural role and its presence is essential for fluoride channel function.</text>
</comment>
<dbReference type="RefSeq" id="WP_336823600.1">
    <property type="nucleotide sequence ID" value="NZ_JBHTLT010000109.1"/>
</dbReference>
<keyword evidence="4 10" id="KW-1133">Transmembrane helix</keyword>
<dbReference type="PANTHER" id="PTHR28259">
    <property type="entry name" value="FLUORIDE EXPORT PROTEIN 1-RELATED"/>
    <property type="match status" value="1"/>
</dbReference>
<feature type="binding site" evidence="10">
    <location>
        <position position="75"/>
    </location>
    <ligand>
        <name>Na(+)</name>
        <dbReference type="ChEBI" id="CHEBI:29101"/>
        <note>structural</note>
    </ligand>
</feature>
<dbReference type="HAMAP" id="MF_00454">
    <property type="entry name" value="FluC"/>
    <property type="match status" value="1"/>
</dbReference>
<keyword evidence="10" id="KW-0813">Transport</keyword>
<evidence type="ECO:0000256" key="8">
    <source>
        <dbReference type="ARBA" id="ARBA00035585"/>
    </source>
</evidence>
<dbReference type="Proteomes" id="UP001597231">
    <property type="component" value="Unassembled WGS sequence"/>
</dbReference>
<keyword evidence="10" id="KW-0915">Sodium</keyword>
<keyword evidence="12" id="KW-1185">Reference proteome</keyword>
<evidence type="ECO:0000256" key="3">
    <source>
        <dbReference type="ARBA" id="ARBA00022692"/>
    </source>
</evidence>
<evidence type="ECO:0000313" key="12">
    <source>
        <dbReference type="Proteomes" id="UP001597231"/>
    </source>
</evidence>
<evidence type="ECO:0000256" key="4">
    <source>
        <dbReference type="ARBA" id="ARBA00022989"/>
    </source>
</evidence>
<keyword evidence="3 10" id="KW-0812">Transmembrane</keyword>
<evidence type="ECO:0000313" key="11">
    <source>
        <dbReference type="EMBL" id="MFD1206064.1"/>
    </source>
</evidence>
<sequence>MKNALFVGIAGAFGAIARVWMGTIFHSEAFPFGTLIPNLIGSFSLCFLSGGAIRKLTSDESLQTAVTTGFLGSFTTFSAFSLETVELFQNGQHLLGIAYLLLSIVGGLAAGLLGSSVSRKKVSV</sequence>
<evidence type="ECO:0000256" key="7">
    <source>
        <dbReference type="ARBA" id="ARBA00035120"/>
    </source>
</evidence>
<keyword evidence="5 10" id="KW-0472">Membrane</keyword>
<comment type="function">
    <text evidence="9 10">Fluoride-specific ion channel. Important for reducing fluoride concentration in the cell, thus reducing its toxicity.</text>
</comment>
<comment type="subcellular location">
    <subcellularLocation>
        <location evidence="1 10">Cell membrane</location>
        <topology evidence="1 10">Multi-pass membrane protein</topology>
    </subcellularLocation>
</comment>
<comment type="caution">
    <text evidence="11">The sequence shown here is derived from an EMBL/GenBank/DDBJ whole genome shotgun (WGS) entry which is preliminary data.</text>
</comment>